<dbReference type="InterPro" id="IPR001138">
    <property type="entry name" value="Zn2Cys6_DnaBD"/>
</dbReference>
<dbReference type="SUPFAM" id="SSF57701">
    <property type="entry name" value="Zn2/Cys6 DNA-binding domain"/>
    <property type="match status" value="1"/>
</dbReference>
<reference evidence="5" key="1">
    <citation type="submission" date="2018-03" db="EMBL/GenBank/DDBJ databases">
        <authorList>
            <person name="Guldener U."/>
        </authorList>
    </citation>
    <scope>NUCLEOTIDE SEQUENCE</scope>
</reference>
<dbReference type="Pfam" id="PF00172">
    <property type="entry name" value="Zn_clus"/>
    <property type="match status" value="1"/>
</dbReference>
<keyword evidence="2" id="KW-0539">Nucleus</keyword>
<dbReference type="InterPro" id="IPR021858">
    <property type="entry name" value="Fun_TF"/>
</dbReference>
<dbReference type="CDD" id="cd00067">
    <property type="entry name" value="GAL4"/>
    <property type="match status" value="1"/>
</dbReference>
<organism evidence="5 6">
    <name type="scientific">Fusarium torulosum</name>
    <dbReference type="NCBI Taxonomy" id="33205"/>
    <lineage>
        <taxon>Eukaryota</taxon>
        <taxon>Fungi</taxon>
        <taxon>Dikarya</taxon>
        <taxon>Ascomycota</taxon>
        <taxon>Pezizomycotina</taxon>
        <taxon>Sordariomycetes</taxon>
        <taxon>Hypocreomycetidae</taxon>
        <taxon>Hypocreales</taxon>
        <taxon>Nectriaceae</taxon>
        <taxon>Fusarium</taxon>
    </lineage>
</organism>
<dbReference type="InterPro" id="IPR036864">
    <property type="entry name" value="Zn2-C6_fun-type_DNA-bd_sf"/>
</dbReference>
<dbReference type="EMBL" id="ONZP01000046">
    <property type="protein sequence ID" value="SPJ71743.1"/>
    <property type="molecule type" value="Genomic_DNA"/>
</dbReference>
<dbReference type="PANTHER" id="PTHR37534">
    <property type="entry name" value="TRANSCRIPTIONAL ACTIVATOR PROTEIN UGA3"/>
    <property type="match status" value="1"/>
</dbReference>
<protein>
    <recommendedName>
        <fullName evidence="4">Zn(2)-C6 fungal-type domain-containing protein</fullName>
    </recommendedName>
</protein>
<keyword evidence="6" id="KW-1185">Reference proteome</keyword>
<evidence type="ECO:0000256" key="2">
    <source>
        <dbReference type="ARBA" id="ARBA00023242"/>
    </source>
</evidence>
<accession>A0AAE8SDG0</accession>
<name>A0AAE8SDG0_9HYPO</name>
<sequence>MSPSRPAESGGVVAKPTRSRFGCRECRRLHRKCDEQRPHCDNCLSVGKTCSYNKPLSWGGRPFGKSPFGKALAAGVVPITSTGSSASTDREKALPYVYSLTQSTRSQPSEEGSRAARSASSVASSTPSSLRLNPSWLPWISKEHLSLIDHFTKNLIPCFSLHPVQPGNFCSNFIPLALNANHGTPLLAAILLSASVHRDALDSPESDMRFTNLYQTCIRHLRHINTGGNAEVDDVYVATALILCLTEILTGGTKSGSWRMHLNGAAALLDDFAPDAEDEGKSTSTRLFLWRWCRSLRANALSSAQPALPSLLVDLGLDDTKMMDSNYIDVFDGFSTSLLPVFREINDFAQEVTALDELEEHDTEASRSIGFLRSMLQARCSRLIAKIRVMSKQPVSRLDPLIPPSQQDDYVADFMLLNEVYHHTAFLEIYQRVLNKPRFDPEVQDVVKSGINCLRRLKLNDHASPGVATLHPIFAIGCSVSAIEDRLFVLDWLENMKKHYSMGNVQSSKCFLLELWQRNDALGTRTSHLQWNKFMQQKEWDLSLY</sequence>
<dbReference type="Proteomes" id="UP001187734">
    <property type="component" value="Unassembled WGS sequence"/>
</dbReference>
<evidence type="ECO:0000259" key="4">
    <source>
        <dbReference type="PROSITE" id="PS50048"/>
    </source>
</evidence>
<dbReference type="GO" id="GO:0000976">
    <property type="term" value="F:transcription cis-regulatory region binding"/>
    <property type="evidence" value="ECO:0007669"/>
    <property type="project" value="TreeGrafter"/>
</dbReference>
<dbReference type="GO" id="GO:0008270">
    <property type="term" value="F:zinc ion binding"/>
    <property type="evidence" value="ECO:0007669"/>
    <property type="project" value="InterPro"/>
</dbReference>
<dbReference type="AlphaFoldDB" id="A0AAE8SDG0"/>
<dbReference type="PROSITE" id="PS50048">
    <property type="entry name" value="ZN2_CY6_FUNGAL_2"/>
    <property type="match status" value="1"/>
</dbReference>
<gene>
    <name evidence="5" type="ORF">FTOL_01471</name>
</gene>
<dbReference type="PROSITE" id="PS00463">
    <property type="entry name" value="ZN2_CY6_FUNGAL_1"/>
    <property type="match status" value="1"/>
</dbReference>
<dbReference type="SMART" id="SM00066">
    <property type="entry name" value="GAL4"/>
    <property type="match status" value="1"/>
</dbReference>
<evidence type="ECO:0000313" key="5">
    <source>
        <dbReference type="EMBL" id="SPJ71743.1"/>
    </source>
</evidence>
<dbReference type="GO" id="GO:0045944">
    <property type="term" value="P:positive regulation of transcription by RNA polymerase II"/>
    <property type="evidence" value="ECO:0007669"/>
    <property type="project" value="TreeGrafter"/>
</dbReference>
<proteinExistence type="predicted"/>
<dbReference type="PANTHER" id="PTHR37534:SF7">
    <property type="entry name" value="TRANSCRIPTIONAL ACTIVATOR PROTEIN UGA3"/>
    <property type="match status" value="1"/>
</dbReference>
<feature type="compositionally biased region" description="Low complexity" evidence="3">
    <location>
        <begin position="115"/>
        <end position="129"/>
    </location>
</feature>
<feature type="region of interest" description="Disordered" evidence="3">
    <location>
        <begin position="100"/>
        <end position="130"/>
    </location>
</feature>
<dbReference type="Gene3D" id="4.10.240.10">
    <property type="entry name" value="Zn(2)-C6 fungal-type DNA-binding domain"/>
    <property type="match status" value="1"/>
</dbReference>
<dbReference type="Pfam" id="PF11951">
    <property type="entry name" value="Fungal_trans_2"/>
    <property type="match status" value="1"/>
</dbReference>
<comment type="subcellular location">
    <subcellularLocation>
        <location evidence="1">Nucleus</location>
    </subcellularLocation>
</comment>
<evidence type="ECO:0000256" key="3">
    <source>
        <dbReference type="SAM" id="MobiDB-lite"/>
    </source>
</evidence>
<dbReference type="GO" id="GO:0005634">
    <property type="term" value="C:nucleus"/>
    <property type="evidence" value="ECO:0007669"/>
    <property type="project" value="UniProtKB-SubCell"/>
</dbReference>
<dbReference type="GO" id="GO:0000981">
    <property type="term" value="F:DNA-binding transcription factor activity, RNA polymerase II-specific"/>
    <property type="evidence" value="ECO:0007669"/>
    <property type="project" value="InterPro"/>
</dbReference>
<evidence type="ECO:0000256" key="1">
    <source>
        <dbReference type="ARBA" id="ARBA00004123"/>
    </source>
</evidence>
<feature type="domain" description="Zn(2)-C6 fungal-type" evidence="4">
    <location>
        <begin position="22"/>
        <end position="52"/>
    </location>
</feature>
<evidence type="ECO:0000313" key="6">
    <source>
        <dbReference type="Proteomes" id="UP001187734"/>
    </source>
</evidence>
<comment type="caution">
    <text evidence="5">The sequence shown here is derived from an EMBL/GenBank/DDBJ whole genome shotgun (WGS) entry which is preliminary data.</text>
</comment>